<dbReference type="RefSeq" id="WP_124830372.1">
    <property type="nucleotide sequence ID" value="NZ_CADEPR010000037.1"/>
</dbReference>
<dbReference type="Proteomes" id="UP000596205">
    <property type="component" value="Chromosome 2"/>
</dbReference>
<dbReference type="EMBL" id="CP066770">
    <property type="protein sequence ID" value="QQK06190.1"/>
    <property type="molecule type" value="Genomic_DNA"/>
</dbReference>
<reference evidence="1 2" key="1">
    <citation type="submission" date="2020-12" db="EMBL/GenBank/DDBJ databases">
        <title>Complete genome sequence of Burkholderia anthina BJQ0011.</title>
        <authorList>
            <person name="Xu Y."/>
        </authorList>
    </citation>
    <scope>NUCLEOTIDE SEQUENCE [LARGE SCALE GENOMIC DNA]</scope>
    <source>
        <strain evidence="1 2">BJQ0011</strain>
    </source>
</reference>
<dbReference type="KEGG" id="bann:JFN94_20275"/>
<gene>
    <name evidence="1" type="ORF">JFN94_20275</name>
</gene>
<dbReference type="InterPro" id="IPR045776">
    <property type="entry name" value="DUF6202"/>
</dbReference>
<protein>
    <submittedName>
        <fullName evidence="1">Uncharacterized protein</fullName>
    </submittedName>
</protein>
<evidence type="ECO:0000313" key="2">
    <source>
        <dbReference type="Proteomes" id="UP000596205"/>
    </source>
</evidence>
<evidence type="ECO:0000313" key="1">
    <source>
        <dbReference type="EMBL" id="QQK06190.1"/>
    </source>
</evidence>
<dbReference type="Pfam" id="PF19705">
    <property type="entry name" value="DUF6202"/>
    <property type="match status" value="1"/>
</dbReference>
<dbReference type="AlphaFoldDB" id="A0A7T6VLK9"/>
<accession>A0A7T6VLK9</accession>
<organism evidence="1 2">
    <name type="scientific">Burkholderia anthina</name>
    <dbReference type="NCBI Taxonomy" id="179879"/>
    <lineage>
        <taxon>Bacteria</taxon>
        <taxon>Pseudomonadati</taxon>
        <taxon>Pseudomonadota</taxon>
        <taxon>Betaproteobacteria</taxon>
        <taxon>Burkholderiales</taxon>
        <taxon>Burkholderiaceae</taxon>
        <taxon>Burkholderia</taxon>
        <taxon>Burkholderia cepacia complex</taxon>
    </lineage>
</organism>
<proteinExistence type="predicted"/>
<name>A0A7T6VLK9_9BURK</name>
<sequence length="290" mass="31325">MTNAVESTVNADSKRDHTPLADFDAEIAACLEASHLTTETNRFFVEAKAVKSIEPLAALGIAHGWREITKAFMFTSLAGLGLMASQADAEAHPNTNLLTAIQTVFQVIGDDLSNVMSVFKEVAPAGPAGMHYAWWESAIVDPLKATLGDGANDTSNLLGPGGKRLIENMRQLAHDPLGAAVQLRVVEAIALDITVAFKRVFSRVDVDGGRLFSRPEHFQWMDSHIHAEVEHHKAVSDDDTGTTAIADTAEKQARMLHLTRTYAAYWNIALNEFADFLHLSGARAPVAAAA</sequence>